<feature type="compositionally biased region" description="Basic and acidic residues" evidence="1">
    <location>
        <begin position="98"/>
        <end position="107"/>
    </location>
</feature>
<gene>
    <name evidence="2" type="ORF">Tci_042595</name>
</gene>
<organism evidence="2">
    <name type="scientific">Tanacetum cinerariifolium</name>
    <name type="common">Dalmatian daisy</name>
    <name type="synonym">Chrysanthemum cinerariifolium</name>
    <dbReference type="NCBI Taxonomy" id="118510"/>
    <lineage>
        <taxon>Eukaryota</taxon>
        <taxon>Viridiplantae</taxon>
        <taxon>Streptophyta</taxon>
        <taxon>Embryophyta</taxon>
        <taxon>Tracheophyta</taxon>
        <taxon>Spermatophyta</taxon>
        <taxon>Magnoliopsida</taxon>
        <taxon>eudicotyledons</taxon>
        <taxon>Gunneridae</taxon>
        <taxon>Pentapetalae</taxon>
        <taxon>asterids</taxon>
        <taxon>campanulids</taxon>
        <taxon>Asterales</taxon>
        <taxon>Asteraceae</taxon>
        <taxon>Asteroideae</taxon>
        <taxon>Anthemideae</taxon>
        <taxon>Anthemidinae</taxon>
        <taxon>Tanacetum</taxon>
    </lineage>
</organism>
<proteinExistence type="predicted"/>
<reference evidence="2" key="1">
    <citation type="journal article" date="2019" name="Sci. Rep.">
        <title>Draft genome of Tanacetum cinerariifolium, the natural source of mosquito coil.</title>
        <authorList>
            <person name="Yamashiro T."/>
            <person name="Shiraishi A."/>
            <person name="Satake H."/>
            <person name="Nakayama K."/>
        </authorList>
    </citation>
    <scope>NUCLEOTIDE SEQUENCE</scope>
</reference>
<feature type="compositionally biased region" description="Polar residues" evidence="1">
    <location>
        <begin position="108"/>
        <end position="121"/>
    </location>
</feature>
<evidence type="ECO:0000256" key="1">
    <source>
        <dbReference type="SAM" id="MobiDB-lite"/>
    </source>
</evidence>
<feature type="non-terminal residue" evidence="2">
    <location>
        <position position="372"/>
    </location>
</feature>
<feature type="region of interest" description="Disordered" evidence="1">
    <location>
        <begin position="93"/>
        <end position="121"/>
    </location>
</feature>
<name>A0A6L2MBI8_TANCI</name>
<comment type="caution">
    <text evidence="2">The sequence shown here is derived from an EMBL/GenBank/DDBJ whole genome shotgun (WGS) entry which is preliminary data.</text>
</comment>
<dbReference type="AlphaFoldDB" id="A0A6L2MBI8"/>
<feature type="region of interest" description="Disordered" evidence="1">
    <location>
        <begin position="32"/>
        <end position="75"/>
    </location>
</feature>
<feature type="compositionally biased region" description="Acidic residues" evidence="1">
    <location>
        <begin position="33"/>
        <end position="42"/>
    </location>
</feature>
<evidence type="ECO:0008006" key="3">
    <source>
        <dbReference type="Google" id="ProtNLM"/>
    </source>
</evidence>
<sequence length="372" mass="41359">MSIEIRKKEKLLQEEQWAYLSTHPSKRLISFCFDDDDDDEDYTSAITPDEPVLSTEEPDNSLSMGDENLDTISATESDKFIKSSVENLISIPSESEGVPDHMCDVPSHDNSSPLDASPPNSELVSSEVMEIVIPEVGGIKASNDNPIPSYDPIISGTPPNLTPSRESDFFLEVDAFLAVDDESTSSQFPKSYLEPKGDMLLFEAFLNDDHSSDFKTKSSSTSFNSLLEETNNFHNSLPEFTTLSNVLCDAECKSDFSDDQSSSDEDVLEKIVSKPLSKEEIIPNKSLRTHDSSLSISSKIDSLLDEFAGELTLLKSIPLEINETDCDFEEDIRLIEKLLYDNSSLRPPEEFVSANSDDAIKYFSPFPILVKD</sequence>
<protein>
    <recommendedName>
        <fullName evidence="3">Reverse transcriptase domain-containing protein</fullName>
    </recommendedName>
</protein>
<evidence type="ECO:0000313" key="2">
    <source>
        <dbReference type="EMBL" id="GEU70617.1"/>
    </source>
</evidence>
<accession>A0A6L2MBI8</accession>
<dbReference type="EMBL" id="BKCJ010006149">
    <property type="protein sequence ID" value="GEU70617.1"/>
    <property type="molecule type" value="Genomic_DNA"/>
</dbReference>